<sequence length="491" mass="50912">MTTTVTEPTGSHIRNDVPTAQHLVNGEWLGGADTARWNPARPNELAAYSPSGGTAEVDAAVTAAAAAQPAWAALPAPARGAVLITAAHLLQERGSAVAADLVREEGKTLAEARGEVTRAVDVLRFFGSLGWAATGEVLPSGLPGTSITTRREPLGVFGLITPWNFPIAIPAWKTAPALISGNTVVLKPAELTPLSATHLARALHDAGLPAGVFNVVHGKGRVVGDALARDPRVAGLSFTGSTTVGLGLQDILNARRARVQLEMGGKNAVLVLDDARNAAQVVAAGAFGLTGQACTATSRVYVTPGIRDAFVDALVEEAARYVPGDGSVDSTRMGAVVSRAQFEQNRAAVRSAVERGATLRHGEDARDPSAGLFFPATVLTDLPLDDPAVTDEIFGPVVAVLEVADYEAGLAAVNDSRYGLTAGICTDSLARSTDFAARAQAGVVKINRPTAGLDLNVPFGGVKDSSTNTFREQGRSAVDFYTWGKTVYTGV</sequence>
<evidence type="ECO:0000256" key="1">
    <source>
        <dbReference type="ARBA" id="ARBA00009986"/>
    </source>
</evidence>
<organism evidence="6 7">
    <name type="scientific">Rhodococcus koreensis</name>
    <dbReference type="NCBI Taxonomy" id="99653"/>
    <lineage>
        <taxon>Bacteria</taxon>
        <taxon>Bacillati</taxon>
        <taxon>Actinomycetota</taxon>
        <taxon>Actinomycetes</taxon>
        <taxon>Mycobacteriales</taxon>
        <taxon>Nocardiaceae</taxon>
        <taxon>Rhodococcus</taxon>
    </lineage>
</organism>
<dbReference type="InterPro" id="IPR015590">
    <property type="entry name" value="Aldehyde_DH_dom"/>
</dbReference>
<name>A0A1H4X1M8_9NOCA</name>
<dbReference type="SUPFAM" id="SSF53720">
    <property type="entry name" value="ALDH-like"/>
    <property type="match status" value="1"/>
</dbReference>
<evidence type="ECO:0000313" key="6">
    <source>
        <dbReference type="EMBL" id="SEC99576.1"/>
    </source>
</evidence>
<gene>
    <name evidence="6" type="ORF">SAMN04490239_6321</name>
</gene>
<accession>A0A1H4X1M8</accession>
<keyword evidence="7" id="KW-1185">Reference proteome</keyword>
<dbReference type="InterPro" id="IPR016161">
    <property type="entry name" value="Ald_DH/histidinol_DH"/>
</dbReference>
<feature type="active site" evidence="3">
    <location>
        <position position="262"/>
    </location>
</feature>
<keyword evidence="2 4" id="KW-0560">Oxidoreductase</keyword>
<dbReference type="InterPro" id="IPR016163">
    <property type="entry name" value="Ald_DH_C"/>
</dbReference>
<feature type="domain" description="Aldehyde dehydrogenase" evidence="5">
    <location>
        <begin position="36"/>
        <end position="487"/>
    </location>
</feature>
<evidence type="ECO:0000259" key="5">
    <source>
        <dbReference type="Pfam" id="PF00171"/>
    </source>
</evidence>
<dbReference type="RefSeq" id="WP_072936850.1">
    <property type="nucleotide sequence ID" value="NZ_FNSV01000005.1"/>
</dbReference>
<dbReference type="Gene3D" id="3.40.605.10">
    <property type="entry name" value="Aldehyde Dehydrogenase, Chain A, domain 1"/>
    <property type="match status" value="1"/>
</dbReference>
<dbReference type="EMBL" id="FNSV01000005">
    <property type="protein sequence ID" value="SEC99576.1"/>
    <property type="molecule type" value="Genomic_DNA"/>
</dbReference>
<evidence type="ECO:0000256" key="2">
    <source>
        <dbReference type="ARBA" id="ARBA00023002"/>
    </source>
</evidence>
<dbReference type="InterPro" id="IPR016162">
    <property type="entry name" value="Ald_DH_N"/>
</dbReference>
<dbReference type="InterPro" id="IPR016160">
    <property type="entry name" value="Ald_DH_CS_CYS"/>
</dbReference>
<dbReference type="InterPro" id="IPR029510">
    <property type="entry name" value="Ald_DH_CS_GLU"/>
</dbReference>
<evidence type="ECO:0000256" key="4">
    <source>
        <dbReference type="RuleBase" id="RU003345"/>
    </source>
</evidence>
<proteinExistence type="inferred from homology"/>
<evidence type="ECO:0000256" key="3">
    <source>
        <dbReference type="PROSITE-ProRule" id="PRU10007"/>
    </source>
</evidence>
<comment type="similarity">
    <text evidence="1 4">Belongs to the aldehyde dehydrogenase family.</text>
</comment>
<dbReference type="AlphaFoldDB" id="A0A1H4X1M8"/>
<dbReference type="PROSITE" id="PS00687">
    <property type="entry name" value="ALDEHYDE_DEHYDR_GLU"/>
    <property type="match status" value="1"/>
</dbReference>
<dbReference type="FunFam" id="3.40.605.10:FF:000007">
    <property type="entry name" value="NAD/NADP-dependent betaine aldehyde dehydrogenase"/>
    <property type="match status" value="1"/>
</dbReference>
<evidence type="ECO:0000313" key="7">
    <source>
        <dbReference type="Proteomes" id="UP000183561"/>
    </source>
</evidence>
<reference evidence="7" key="1">
    <citation type="submission" date="2016-10" db="EMBL/GenBank/DDBJ databases">
        <authorList>
            <person name="Varghese N."/>
            <person name="Submissions S."/>
        </authorList>
    </citation>
    <scope>NUCLEOTIDE SEQUENCE [LARGE SCALE GENOMIC DNA]</scope>
    <source>
        <strain evidence="7">DSM 44498</strain>
    </source>
</reference>
<dbReference type="OrthoDB" id="6882680at2"/>
<dbReference type="GO" id="GO:0016620">
    <property type="term" value="F:oxidoreductase activity, acting on the aldehyde or oxo group of donors, NAD or NADP as acceptor"/>
    <property type="evidence" value="ECO:0007669"/>
    <property type="project" value="InterPro"/>
</dbReference>
<dbReference type="PANTHER" id="PTHR11699">
    <property type="entry name" value="ALDEHYDE DEHYDROGENASE-RELATED"/>
    <property type="match status" value="1"/>
</dbReference>
<dbReference type="Proteomes" id="UP000183561">
    <property type="component" value="Unassembled WGS sequence"/>
</dbReference>
<protein>
    <submittedName>
        <fullName evidence="6">Aldehyde dehydrogenase (NAD+)</fullName>
    </submittedName>
</protein>
<dbReference type="Gene3D" id="3.40.309.10">
    <property type="entry name" value="Aldehyde Dehydrogenase, Chain A, domain 2"/>
    <property type="match status" value="1"/>
</dbReference>
<dbReference type="PROSITE" id="PS00070">
    <property type="entry name" value="ALDEHYDE_DEHYDR_CYS"/>
    <property type="match status" value="1"/>
</dbReference>
<dbReference type="Pfam" id="PF00171">
    <property type="entry name" value="Aldedh"/>
    <property type="match status" value="1"/>
</dbReference>